<evidence type="ECO:0000313" key="10">
    <source>
        <dbReference type="Proteomes" id="UP000219522"/>
    </source>
</evidence>
<dbReference type="PANTHER" id="PTHR43793:SF2">
    <property type="entry name" value="BIFUNCTIONAL PROTEIN HLDE"/>
    <property type="match status" value="1"/>
</dbReference>
<evidence type="ECO:0000313" key="9">
    <source>
        <dbReference type="EMBL" id="SOE82859.1"/>
    </source>
</evidence>
<dbReference type="NCBIfam" id="TIGR00125">
    <property type="entry name" value="cyt_tran_rel"/>
    <property type="match status" value="1"/>
</dbReference>
<gene>
    <name evidence="9" type="ORF">SAMN05446927_6206</name>
</gene>
<dbReference type="Gene3D" id="3.40.50.620">
    <property type="entry name" value="HUPs"/>
    <property type="match status" value="1"/>
</dbReference>
<keyword evidence="3 9" id="KW-0548">Nucleotidyltransferase</keyword>
<protein>
    <recommendedName>
        <fullName evidence="1">D-glycero-beta-D-manno-heptose 1-phosphate adenylyltransferase</fullName>
        <ecNumber evidence="1">2.7.7.70</ecNumber>
    </recommendedName>
</protein>
<dbReference type="InterPro" id="IPR014729">
    <property type="entry name" value="Rossmann-like_a/b/a_fold"/>
</dbReference>
<evidence type="ECO:0000256" key="6">
    <source>
        <dbReference type="ARBA" id="ARBA00023277"/>
    </source>
</evidence>
<evidence type="ECO:0000256" key="3">
    <source>
        <dbReference type="ARBA" id="ARBA00022695"/>
    </source>
</evidence>
<reference evidence="9 10" key="1">
    <citation type="submission" date="2017-09" db="EMBL/GenBank/DDBJ databases">
        <authorList>
            <person name="Varghese N."/>
            <person name="Submissions S."/>
        </authorList>
    </citation>
    <scope>NUCLEOTIDE SEQUENCE [LARGE SCALE GENOMIC DNA]</scope>
    <source>
        <strain evidence="9 10">OK806</strain>
    </source>
</reference>
<dbReference type="PANTHER" id="PTHR43793">
    <property type="entry name" value="FAD SYNTHASE"/>
    <property type="match status" value="1"/>
</dbReference>
<feature type="domain" description="Cytidyltransferase-like" evidence="8">
    <location>
        <begin position="70"/>
        <end position="177"/>
    </location>
</feature>
<comment type="catalytic activity">
    <reaction evidence="7">
        <text>D-glycero-beta-D-manno-heptose 1-phosphate + ATP + H(+) = ADP-D-glycero-beta-D-manno-heptose + diphosphate</text>
        <dbReference type="Rhea" id="RHEA:27465"/>
        <dbReference type="ChEBI" id="CHEBI:15378"/>
        <dbReference type="ChEBI" id="CHEBI:30616"/>
        <dbReference type="ChEBI" id="CHEBI:33019"/>
        <dbReference type="ChEBI" id="CHEBI:59967"/>
        <dbReference type="ChEBI" id="CHEBI:61593"/>
        <dbReference type="EC" id="2.7.7.70"/>
    </reaction>
</comment>
<dbReference type="AlphaFoldDB" id="A0A7Z7IBF6"/>
<keyword evidence="6" id="KW-0119">Carbohydrate metabolism</keyword>
<dbReference type="InterPro" id="IPR011914">
    <property type="entry name" value="RfaE_dom_II"/>
</dbReference>
<sequence>MNRQPAGVRPAGCFVWAATRVVRGYGRAAWQNPFLPFHQSTAMPATFERKITTRDALAALRPTLAGPVVFTNGVFDILHRGHVTYLADAKALGATLIVGVNSDASVRTLGKGDDRPINREDDRMALLASLESVDWVVKFEESTPLQLIEALRPDVLVKGGDYDMDKLAESVAVRSWGGKALAIAFEHDRSTTALLRKVRAQ</sequence>
<dbReference type="GO" id="GO:0005975">
    <property type="term" value="P:carbohydrate metabolic process"/>
    <property type="evidence" value="ECO:0007669"/>
    <property type="project" value="InterPro"/>
</dbReference>
<organism evidence="9 10">
    <name type="scientific">Caballeronia arationis</name>
    <dbReference type="NCBI Taxonomy" id="1777142"/>
    <lineage>
        <taxon>Bacteria</taxon>
        <taxon>Pseudomonadati</taxon>
        <taxon>Pseudomonadota</taxon>
        <taxon>Betaproteobacteria</taxon>
        <taxon>Burkholderiales</taxon>
        <taxon>Burkholderiaceae</taxon>
        <taxon>Caballeronia</taxon>
    </lineage>
</organism>
<dbReference type="Proteomes" id="UP000219522">
    <property type="component" value="Unassembled WGS sequence"/>
</dbReference>
<dbReference type="GO" id="GO:0005524">
    <property type="term" value="F:ATP binding"/>
    <property type="evidence" value="ECO:0007669"/>
    <property type="project" value="UniProtKB-KW"/>
</dbReference>
<name>A0A7Z7IBF6_9BURK</name>
<evidence type="ECO:0000256" key="2">
    <source>
        <dbReference type="ARBA" id="ARBA00022679"/>
    </source>
</evidence>
<proteinExistence type="predicted"/>
<keyword evidence="10" id="KW-1185">Reference proteome</keyword>
<evidence type="ECO:0000256" key="1">
    <source>
        <dbReference type="ARBA" id="ARBA00012519"/>
    </source>
</evidence>
<dbReference type="Pfam" id="PF01467">
    <property type="entry name" value="CTP_transf_like"/>
    <property type="match status" value="1"/>
</dbReference>
<dbReference type="NCBIfam" id="TIGR02199">
    <property type="entry name" value="rfaE_dom_II"/>
    <property type="match status" value="1"/>
</dbReference>
<dbReference type="InterPro" id="IPR004821">
    <property type="entry name" value="Cyt_trans-like"/>
</dbReference>
<dbReference type="InterPro" id="IPR050385">
    <property type="entry name" value="Archaeal_FAD_synthase"/>
</dbReference>
<keyword evidence="4" id="KW-0547">Nucleotide-binding</keyword>
<keyword evidence="5" id="KW-0067">ATP-binding</keyword>
<dbReference type="SUPFAM" id="SSF52374">
    <property type="entry name" value="Nucleotidylyl transferase"/>
    <property type="match status" value="1"/>
</dbReference>
<dbReference type="GO" id="GO:0016779">
    <property type="term" value="F:nucleotidyltransferase activity"/>
    <property type="evidence" value="ECO:0007669"/>
    <property type="project" value="UniProtKB-KW"/>
</dbReference>
<evidence type="ECO:0000256" key="7">
    <source>
        <dbReference type="ARBA" id="ARBA00047428"/>
    </source>
</evidence>
<evidence type="ECO:0000256" key="5">
    <source>
        <dbReference type="ARBA" id="ARBA00022840"/>
    </source>
</evidence>
<comment type="caution">
    <text evidence="9">The sequence shown here is derived from an EMBL/GenBank/DDBJ whole genome shotgun (WGS) entry which is preliminary data.</text>
</comment>
<dbReference type="GO" id="GO:0016773">
    <property type="term" value="F:phosphotransferase activity, alcohol group as acceptor"/>
    <property type="evidence" value="ECO:0007669"/>
    <property type="project" value="InterPro"/>
</dbReference>
<keyword evidence="2 9" id="KW-0808">Transferase</keyword>
<evidence type="ECO:0000256" key="4">
    <source>
        <dbReference type="ARBA" id="ARBA00022741"/>
    </source>
</evidence>
<dbReference type="EMBL" id="OCSU01000002">
    <property type="protein sequence ID" value="SOE82859.1"/>
    <property type="molecule type" value="Genomic_DNA"/>
</dbReference>
<accession>A0A7Z7IBF6</accession>
<evidence type="ECO:0000259" key="8">
    <source>
        <dbReference type="Pfam" id="PF01467"/>
    </source>
</evidence>
<dbReference type="EC" id="2.7.7.70" evidence="1"/>